<proteinExistence type="predicted"/>
<dbReference type="Proteomes" id="UP000593892">
    <property type="component" value="Chromosome"/>
</dbReference>
<dbReference type="AlphaFoldDB" id="A0A7S7SMA2"/>
<dbReference type="KEGG" id="pfer:IRI77_04915"/>
<dbReference type="EMBL" id="CP063849">
    <property type="protein sequence ID" value="QOY89301.1"/>
    <property type="molecule type" value="Genomic_DNA"/>
</dbReference>
<dbReference type="RefSeq" id="WP_194450963.1">
    <property type="nucleotide sequence ID" value="NZ_CP063849.1"/>
</dbReference>
<keyword evidence="2" id="KW-1185">Reference proteome</keyword>
<name>A0A7S7SMA2_PALFE</name>
<organism evidence="1 2">
    <name type="scientific">Paludibaculum fermentans</name>
    <dbReference type="NCBI Taxonomy" id="1473598"/>
    <lineage>
        <taxon>Bacteria</taxon>
        <taxon>Pseudomonadati</taxon>
        <taxon>Acidobacteriota</taxon>
        <taxon>Terriglobia</taxon>
        <taxon>Bryobacterales</taxon>
        <taxon>Bryobacteraceae</taxon>
        <taxon>Paludibaculum</taxon>
    </lineage>
</organism>
<accession>A0A7S7SMA2</accession>
<evidence type="ECO:0000313" key="2">
    <source>
        <dbReference type="Proteomes" id="UP000593892"/>
    </source>
</evidence>
<evidence type="ECO:0000313" key="1">
    <source>
        <dbReference type="EMBL" id="QOY89301.1"/>
    </source>
</evidence>
<protein>
    <submittedName>
        <fullName evidence="1">Uncharacterized protein</fullName>
    </submittedName>
</protein>
<gene>
    <name evidence="1" type="ORF">IRI77_04915</name>
</gene>
<reference evidence="1 2" key="1">
    <citation type="submission" date="2020-10" db="EMBL/GenBank/DDBJ databases">
        <title>Complete genome sequence of Paludibaculum fermentans P105T, a facultatively anaerobic acidobacterium capable of dissimilatory Fe(III) reduction.</title>
        <authorList>
            <person name="Dedysh S.N."/>
            <person name="Beletsky A.V."/>
            <person name="Kulichevskaya I.S."/>
            <person name="Mardanov A.V."/>
            <person name="Ravin N.V."/>
        </authorList>
    </citation>
    <scope>NUCLEOTIDE SEQUENCE [LARGE SCALE GENOMIC DNA]</scope>
    <source>
        <strain evidence="1 2">P105</strain>
    </source>
</reference>
<sequence>MLVYPFLTTGAVAQYPMVRTARRKRVETVSPGGHVSRMLAGGPAEVTWRLEYAELSDSEAGAIEALYAAARGGLMAFTFVDPLANLLAASEDLTTGGWNRDALLNVSVTAPGEFALSNGSLAAQGVQQGVAMPAGAPCCLSAEVKGAGVTLSLGGVSRHFAAASGWRRIWVSGFGIGEGTAARLDVDGGGQAMVRGLQLEAQAAPSPYKPTYGPGGVYPQTRFATDGLEVSATGPNRNAVIVILKSKVAE</sequence>